<accession>A0ABR1VXD3</accession>
<proteinExistence type="predicted"/>
<sequence length="134" mass="14788">MTIPIPTPHHSMVVKQSYSVSKRTSMGLRVLRFQIEHCFSEVMAKLQGIKAQDPLHSTLTVCEASDARRALGYSSVGHRAHCPSRHSTLPYVGEVGSTSLSKPGALSRANLMERQATDMNRRTGKNALPMSWNL</sequence>
<dbReference type="EMBL" id="JAQQWL010000004">
    <property type="protein sequence ID" value="KAK8075893.1"/>
    <property type="molecule type" value="Genomic_DNA"/>
</dbReference>
<reference evidence="1 2" key="1">
    <citation type="submission" date="2023-01" db="EMBL/GenBank/DDBJ databases">
        <title>Analysis of 21 Apiospora genomes using comparative genomics revels a genus with tremendous synthesis potential of carbohydrate active enzymes and secondary metabolites.</title>
        <authorList>
            <person name="Sorensen T."/>
        </authorList>
    </citation>
    <scope>NUCLEOTIDE SEQUENCE [LARGE SCALE GENOMIC DNA]</scope>
    <source>
        <strain evidence="1 2">CBS 135458</strain>
    </source>
</reference>
<gene>
    <name evidence="1" type="ORF">PG994_003165</name>
</gene>
<dbReference type="Proteomes" id="UP001480595">
    <property type="component" value="Unassembled WGS sequence"/>
</dbReference>
<evidence type="ECO:0008006" key="3">
    <source>
        <dbReference type="Google" id="ProtNLM"/>
    </source>
</evidence>
<dbReference type="GeneID" id="92087637"/>
<keyword evidence="2" id="KW-1185">Reference proteome</keyword>
<name>A0ABR1VXD3_9PEZI</name>
<comment type="caution">
    <text evidence="1">The sequence shown here is derived from an EMBL/GenBank/DDBJ whole genome shotgun (WGS) entry which is preliminary data.</text>
</comment>
<evidence type="ECO:0000313" key="2">
    <source>
        <dbReference type="Proteomes" id="UP001480595"/>
    </source>
</evidence>
<evidence type="ECO:0000313" key="1">
    <source>
        <dbReference type="EMBL" id="KAK8075893.1"/>
    </source>
</evidence>
<organism evidence="1 2">
    <name type="scientific">Apiospora phragmitis</name>
    <dbReference type="NCBI Taxonomy" id="2905665"/>
    <lineage>
        <taxon>Eukaryota</taxon>
        <taxon>Fungi</taxon>
        <taxon>Dikarya</taxon>
        <taxon>Ascomycota</taxon>
        <taxon>Pezizomycotina</taxon>
        <taxon>Sordariomycetes</taxon>
        <taxon>Xylariomycetidae</taxon>
        <taxon>Amphisphaeriales</taxon>
        <taxon>Apiosporaceae</taxon>
        <taxon>Apiospora</taxon>
    </lineage>
</organism>
<dbReference type="RefSeq" id="XP_066718852.1">
    <property type="nucleotide sequence ID" value="XM_066854574.1"/>
</dbReference>
<protein>
    <recommendedName>
        <fullName evidence="3">Transposase</fullName>
    </recommendedName>
</protein>